<sequence>MKVTLRIAAASVIAGLLMGPTLAAGPTSTPKPDPEQGRSVAERLCSGCHLIERKSAGALPADVPSFAAIANKDGQTMEAIAGRIVIPHPPMPAIALSREEIRNVVAYIMTLGTADTETP</sequence>
<feature type="signal peptide" evidence="5">
    <location>
        <begin position="1"/>
        <end position="23"/>
    </location>
</feature>
<dbReference type="InterPro" id="IPR036909">
    <property type="entry name" value="Cyt_c-like_dom_sf"/>
</dbReference>
<evidence type="ECO:0000256" key="1">
    <source>
        <dbReference type="ARBA" id="ARBA00022617"/>
    </source>
</evidence>
<organism evidence="7 8">
    <name type="scientific">Hyphomicrobium nitrativorans NL23</name>
    <dbReference type="NCBI Taxonomy" id="1029756"/>
    <lineage>
        <taxon>Bacteria</taxon>
        <taxon>Pseudomonadati</taxon>
        <taxon>Pseudomonadota</taxon>
        <taxon>Alphaproteobacteria</taxon>
        <taxon>Hyphomicrobiales</taxon>
        <taxon>Hyphomicrobiaceae</taxon>
        <taxon>Hyphomicrobium</taxon>
    </lineage>
</organism>
<evidence type="ECO:0000256" key="3">
    <source>
        <dbReference type="ARBA" id="ARBA00023004"/>
    </source>
</evidence>
<feature type="chain" id="PRO_5004740532" description="Cytochrome c domain-containing protein" evidence="5">
    <location>
        <begin position="24"/>
        <end position="119"/>
    </location>
</feature>
<dbReference type="Gene3D" id="1.10.760.10">
    <property type="entry name" value="Cytochrome c-like domain"/>
    <property type="match status" value="1"/>
</dbReference>
<dbReference type="GO" id="GO:0020037">
    <property type="term" value="F:heme binding"/>
    <property type="evidence" value="ECO:0007669"/>
    <property type="project" value="InterPro"/>
</dbReference>
<dbReference type="EMBL" id="CP006912">
    <property type="protein sequence ID" value="AHB48711.1"/>
    <property type="molecule type" value="Genomic_DNA"/>
</dbReference>
<feature type="domain" description="Cytochrome c" evidence="6">
    <location>
        <begin position="32"/>
        <end position="112"/>
    </location>
</feature>
<evidence type="ECO:0000313" key="7">
    <source>
        <dbReference type="EMBL" id="AHB48711.1"/>
    </source>
</evidence>
<reference evidence="7 8" key="1">
    <citation type="journal article" date="2014" name="Genome Announc.">
        <title>Complete Genome Sequence of Hyphomicrobium nitrativorans Strain NL23, a Denitrifying Bacterium Isolated from Biofilm of a Methanol-Fed Denitrification System Treating Seawater at the Montreal Biodome.</title>
        <authorList>
            <person name="Martineau C."/>
            <person name="Villeneuve C."/>
            <person name="Mauffrey F."/>
            <person name="Villemur R."/>
        </authorList>
    </citation>
    <scope>NUCLEOTIDE SEQUENCE [LARGE SCALE GENOMIC DNA]</scope>
    <source>
        <strain evidence="7">NL23</strain>
    </source>
</reference>
<keyword evidence="1 4" id="KW-0349">Heme</keyword>
<gene>
    <name evidence="7" type="ORF">W911_10395</name>
</gene>
<dbReference type="HOGENOM" id="CLU_133116_1_0_5"/>
<accession>V5SCT2</accession>
<evidence type="ECO:0000259" key="6">
    <source>
        <dbReference type="PROSITE" id="PS51007"/>
    </source>
</evidence>
<dbReference type="InterPro" id="IPR009056">
    <property type="entry name" value="Cyt_c-like_dom"/>
</dbReference>
<proteinExistence type="predicted"/>
<evidence type="ECO:0000256" key="4">
    <source>
        <dbReference type="PROSITE-ProRule" id="PRU00433"/>
    </source>
</evidence>
<dbReference type="GO" id="GO:0009055">
    <property type="term" value="F:electron transfer activity"/>
    <property type="evidence" value="ECO:0007669"/>
    <property type="project" value="InterPro"/>
</dbReference>
<keyword evidence="2 4" id="KW-0479">Metal-binding</keyword>
<protein>
    <recommendedName>
        <fullName evidence="6">Cytochrome c domain-containing protein</fullName>
    </recommendedName>
</protein>
<evidence type="ECO:0000313" key="8">
    <source>
        <dbReference type="Proteomes" id="UP000018542"/>
    </source>
</evidence>
<dbReference type="SUPFAM" id="SSF46626">
    <property type="entry name" value="Cytochrome c"/>
    <property type="match status" value="1"/>
</dbReference>
<name>V5SCT2_9HYPH</name>
<dbReference type="PATRIC" id="fig|1029756.8.peg.2164"/>
<dbReference type="PROSITE" id="PS51007">
    <property type="entry name" value="CYTC"/>
    <property type="match status" value="1"/>
</dbReference>
<keyword evidence="3 4" id="KW-0408">Iron</keyword>
<dbReference type="GO" id="GO:0046872">
    <property type="term" value="F:metal ion binding"/>
    <property type="evidence" value="ECO:0007669"/>
    <property type="project" value="UniProtKB-KW"/>
</dbReference>
<evidence type="ECO:0000256" key="2">
    <source>
        <dbReference type="ARBA" id="ARBA00022723"/>
    </source>
</evidence>
<dbReference type="STRING" id="1029756.W911_10395"/>
<evidence type="ECO:0000256" key="5">
    <source>
        <dbReference type="SAM" id="SignalP"/>
    </source>
</evidence>
<dbReference type="RefSeq" id="WP_023787434.1">
    <property type="nucleotide sequence ID" value="NC_022997.1"/>
</dbReference>
<dbReference type="AlphaFoldDB" id="V5SCT2"/>
<dbReference type="Proteomes" id="UP000018542">
    <property type="component" value="Chromosome"/>
</dbReference>
<keyword evidence="5" id="KW-0732">Signal</keyword>
<dbReference type="KEGG" id="hni:W911_10395"/>
<keyword evidence="8" id="KW-1185">Reference proteome</keyword>
<dbReference type="OrthoDB" id="7873796at2"/>
<dbReference type="Pfam" id="PF13442">
    <property type="entry name" value="Cytochrome_CBB3"/>
    <property type="match status" value="1"/>
</dbReference>